<evidence type="ECO:0000256" key="9">
    <source>
        <dbReference type="ARBA" id="ARBA00023136"/>
    </source>
</evidence>
<proteinExistence type="inferred from homology"/>
<evidence type="ECO:0000256" key="10">
    <source>
        <dbReference type="RuleBase" id="RU362081"/>
    </source>
</evidence>
<dbReference type="InterPro" id="IPR008250">
    <property type="entry name" value="ATPase_P-typ_transduc_dom_A_sf"/>
</dbReference>
<reference evidence="13" key="1">
    <citation type="journal article" date="2006" name="Chem. Biol.">
        <title>Molecular and biochemical studies of chondramide formation-highly cytotoxic natural products from Chondromyces crocatus Cm c5.</title>
        <authorList>
            <person name="Rachid S."/>
            <person name="Krug D."/>
            <person name="Kunze B."/>
            <person name="Kochems I."/>
            <person name="Scharfe M."/>
            <person name="Zabriskie T.M."/>
            <person name="Blocker H."/>
            <person name="Muller R."/>
        </authorList>
    </citation>
    <scope>NUCLEOTIDE SEQUENCE</scope>
    <source>
        <strain evidence="13">Cmc5</strain>
    </source>
</reference>
<dbReference type="RefSeq" id="WP_050432498.1">
    <property type="nucleotide sequence ID" value="NZ_CP012159.1"/>
</dbReference>
<dbReference type="SFLD" id="SFLDF00027">
    <property type="entry name" value="p-type_atpase"/>
    <property type="match status" value="1"/>
</dbReference>
<reference evidence="12 14" key="2">
    <citation type="submission" date="2015-07" db="EMBL/GenBank/DDBJ databases">
        <title>Genome analysis of myxobacterium Chondromyces crocatus Cm c5 reveals a high potential for natural compound synthesis and the genetic basis for the loss of fruiting body formation.</title>
        <authorList>
            <person name="Zaburannyi N."/>
            <person name="Bunk B."/>
            <person name="Maier J."/>
            <person name="Overmann J."/>
            <person name="Mueller R."/>
        </authorList>
    </citation>
    <scope>NUCLEOTIDE SEQUENCE [LARGE SCALE GENOMIC DNA]</scope>
    <source>
        <strain evidence="12 14">Cm c5</strain>
    </source>
</reference>
<dbReference type="CDD" id="cd07550">
    <property type="entry name" value="P-type_ATPase_HM"/>
    <property type="match status" value="1"/>
</dbReference>
<dbReference type="InterPro" id="IPR059000">
    <property type="entry name" value="ATPase_P-type_domA"/>
</dbReference>
<dbReference type="InterPro" id="IPR027256">
    <property type="entry name" value="P-typ_ATPase_IB"/>
</dbReference>
<feature type="domain" description="P-type ATPase A" evidence="11">
    <location>
        <begin position="264"/>
        <end position="361"/>
    </location>
</feature>
<dbReference type="GO" id="GO:0055070">
    <property type="term" value="P:copper ion homeostasis"/>
    <property type="evidence" value="ECO:0007669"/>
    <property type="project" value="TreeGrafter"/>
</dbReference>
<keyword evidence="10" id="KW-1003">Cell membrane</keyword>
<dbReference type="GO" id="GO:0012505">
    <property type="term" value="C:endomembrane system"/>
    <property type="evidence" value="ECO:0007669"/>
    <property type="project" value="UniProtKB-SubCell"/>
</dbReference>
<dbReference type="KEGG" id="ccro:CMC5_047440"/>
<dbReference type="InterPro" id="IPR036412">
    <property type="entry name" value="HAD-like_sf"/>
</dbReference>
<evidence type="ECO:0000259" key="11">
    <source>
        <dbReference type="Pfam" id="PF00122"/>
    </source>
</evidence>
<dbReference type="Pfam" id="PF00702">
    <property type="entry name" value="Hydrolase"/>
    <property type="match status" value="1"/>
</dbReference>
<dbReference type="InterPro" id="IPR001757">
    <property type="entry name" value="P_typ_ATPase"/>
</dbReference>
<dbReference type="InterPro" id="IPR018303">
    <property type="entry name" value="ATPase_P-typ_P_site"/>
</dbReference>
<evidence type="ECO:0000256" key="2">
    <source>
        <dbReference type="ARBA" id="ARBA00006024"/>
    </source>
</evidence>
<dbReference type="Pfam" id="PF00122">
    <property type="entry name" value="E1-E2_ATPase"/>
    <property type="match status" value="1"/>
</dbReference>
<evidence type="ECO:0000256" key="4">
    <source>
        <dbReference type="ARBA" id="ARBA00022723"/>
    </source>
</evidence>
<dbReference type="PANTHER" id="PTHR43520">
    <property type="entry name" value="ATP7, ISOFORM B"/>
    <property type="match status" value="1"/>
</dbReference>
<dbReference type="EMBL" id="CP012159">
    <property type="protein sequence ID" value="AKT40588.1"/>
    <property type="molecule type" value="Genomic_DNA"/>
</dbReference>
<gene>
    <name evidence="12" type="ORF">CMC5_047440</name>
</gene>
<dbReference type="PATRIC" id="fig|52.7.peg.5235"/>
<dbReference type="Gene3D" id="3.40.50.1000">
    <property type="entry name" value="HAD superfamily/HAD-like"/>
    <property type="match status" value="1"/>
</dbReference>
<evidence type="ECO:0000256" key="8">
    <source>
        <dbReference type="ARBA" id="ARBA00022989"/>
    </source>
</evidence>
<keyword evidence="3 10" id="KW-0812">Transmembrane</keyword>
<dbReference type="Gene3D" id="3.40.1110.10">
    <property type="entry name" value="Calcium-transporting ATPase, cytoplasmic domain N"/>
    <property type="match status" value="1"/>
</dbReference>
<evidence type="ECO:0000256" key="3">
    <source>
        <dbReference type="ARBA" id="ARBA00022692"/>
    </source>
</evidence>
<keyword evidence="7" id="KW-1278">Translocase</keyword>
<dbReference type="InterPro" id="IPR023214">
    <property type="entry name" value="HAD_sf"/>
</dbReference>
<dbReference type="EMBL" id="AM179409">
    <property type="protein sequence ID" value="CAJ46699.1"/>
    <property type="molecule type" value="Genomic_DNA"/>
</dbReference>
<dbReference type="GO" id="GO:0005507">
    <property type="term" value="F:copper ion binding"/>
    <property type="evidence" value="ECO:0007669"/>
    <property type="project" value="TreeGrafter"/>
</dbReference>
<dbReference type="PRINTS" id="PR00119">
    <property type="entry name" value="CATATPASE"/>
</dbReference>
<keyword evidence="4 10" id="KW-0479">Metal-binding</keyword>
<dbReference type="SUPFAM" id="SSF81653">
    <property type="entry name" value="Calcium ATPase, transduction domain A"/>
    <property type="match status" value="1"/>
</dbReference>
<dbReference type="SUPFAM" id="SSF56784">
    <property type="entry name" value="HAD-like"/>
    <property type="match status" value="1"/>
</dbReference>
<keyword evidence="6 10" id="KW-0067">ATP-binding</keyword>
<feature type="transmembrane region" description="Helical" evidence="10">
    <location>
        <begin position="711"/>
        <end position="730"/>
    </location>
</feature>
<dbReference type="Gene3D" id="2.70.150.10">
    <property type="entry name" value="Calcium-transporting ATPase, cytoplasmic transduction domain A"/>
    <property type="match status" value="1"/>
</dbReference>
<sequence length="783" mass="83851">MISFRFLIDAGRAAVDELDQLADQVVVLSDTRLKPLRKGAVAAGSVAVAEAEAPVNGRSAAPVNGKTTVIEQLDGFADHLVFLHQQHVTPVLDRTVEATGQTVDEVRETLHQKASEIDERYQRFMRDRFDPLFGRSRSEQLDEMASEGVTISPRERWLNRRIAFSTATLGAVIVGTTVFPPSLVVTIPLAFSLMFPIYGIAVRALKERKVNYHVLSAVNVTGIWLGGFYAPATLSALLYYLGEKLLVITQDRSHKGLIQVFSKQPLSVWLLVDDDEIEVPFDQILPGDVIVVGAGQFMPVDGEVLEGVASIDQQMLTGEAQPIEKTVGSLVYASTVVLSGKVHVRVDKAGRDTVAANIGEVLNRTASYQASLQSKGTMLAHACAPPTLALGGLAWAVFGGESALAVLNSSFGVNVRITAPIAMLNLLNIASRNAILVKDGRSLELLHDVDTVVFDKTGTLTTGEPSVAAIRGLNGLGENELLTLAAAAEHRQSHPIARAIVAEAAARGLSLPQIEDAHYELGYGIKVTIGEKLVRVGSDRFMGLEGIEVPPEVQARQEASHQHGHSMVLVAVDGQLAGTIELQPTIRPEAASVIRALHARGLQVSIISGDQEEPTRRLAEQLGLDRYFANVLPEGKADLVEQLQAEGRAVCFVGDGINDSIALKKANVSVSLRGATTVATDTAQVVLMDQSLEKLTKLFELAEEMDKVLKAGFVVGVVPGVINIAGVFLLHWGLYQAILFAPIGLLASLGVGAYPLLKHRNELRATDGAQKAPLPPEPSGPHA</sequence>
<dbReference type="InterPro" id="IPR023299">
    <property type="entry name" value="ATPase_P-typ_cyto_dom_N"/>
</dbReference>
<evidence type="ECO:0000313" key="14">
    <source>
        <dbReference type="Proteomes" id="UP000067626"/>
    </source>
</evidence>
<dbReference type="Proteomes" id="UP000067626">
    <property type="component" value="Chromosome"/>
</dbReference>
<evidence type="ECO:0000256" key="6">
    <source>
        <dbReference type="ARBA" id="ARBA00022840"/>
    </source>
</evidence>
<dbReference type="SFLD" id="SFLDG00002">
    <property type="entry name" value="C1.7:_P-type_atpase_like"/>
    <property type="match status" value="1"/>
</dbReference>
<comment type="similarity">
    <text evidence="2 10">Belongs to the cation transport ATPase (P-type) (TC 3.A.3) family. Type IB subfamily.</text>
</comment>
<evidence type="ECO:0000313" key="12">
    <source>
        <dbReference type="EMBL" id="AKT40588.1"/>
    </source>
</evidence>
<organism evidence="13">
    <name type="scientific">Chondromyces crocatus</name>
    <dbReference type="NCBI Taxonomy" id="52"/>
    <lineage>
        <taxon>Bacteria</taxon>
        <taxon>Pseudomonadati</taxon>
        <taxon>Myxococcota</taxon>
        <taxon>Polyangia</taxon>
        <taxon>Polyangiales</taxon>
        <taxon>Polyangiaceae</taxon>
        <taxon>Chondromyces</taxon>
    </lineage>
</organism>
<dbReference type="GO" id="GO:0005524">
    <property type="term" value="F:ATP binding"/>
    <property type="evidence" value="ECO:0007669"/>
    <property type="project" value="UniProtKB-UniRule"/>
</dbReference>
<dbReference type="AlphaFoldDB" id="Q0VZ63"/>
<keyword evidence="5 10" id="KW-0547">Nucleotide-binding</keyword>
<dbReference type="NCBIfam" id="TIGR01525">
    <property type="entry name" value="ATPase-IB_hvy"/>
    <property type="match status" value="1"/>
</dbReference>
<evidence type="ECO:0000256" key="7">
    <source>
        <dbReference type="ARBA" id="ARBA00022967"/>
    </source>
</evidence>
<dbReference type="NCBIfam" id="TIGR01494">
    <property type="entry name" value="ATPase_P-type"/>
    <property type="match status" value="1"/>
</dbReference>
<dbReference type="STRING" id="52.CMC5_047440"/>
<evidence type="ECO:0000256" key="5">
    <source>
        <dbReference type="ARBA" id="ARBA00022741"/>
    </source>
</evidence>
<keyword evidence="8 10" id="KW-1133">Transmembrane helix</keyword>
<feature type="transmembrane region" description="Helical" evidence="10">
    <location>
        <begin position="737"/>
        <end position="757"/>
    </location>
</feature>
<accession>Q0VZ63</accession>
<dbReference type="OrthoDB" id="9763278at2"/>
<dbReference type="PANTHER" id="PTHR43520:SF8">
    <property type="entry name" value="P-TYPE CU(+) TRANSPORTER"/>
    <property type="match status" value="1"/>
</dbReference>
<dbReference type="InterPro" id="IPR044492">
    <property type="entry name" value="P_typ_ATPase_HD_dom"/>
</dbReference>
<name>Q0VZ63_CHOCO</name>
<protein>
    <submittedName>
        <fullName evidence="13">Putative heavy metal translocating P-type ATPase</fullName>
    </submittedName>
</protein>
<comment type="caution">
    <text evidence="10">Lacks conserved residue(s) required for the propagation of feature annotation.</text>
</comment>
<keyword evidence="9 10" id="KW-0472">Membrane</keyword>
<feature type="transmembrane region" description="Helical" evidence="10">
    <location>
        <begin position="217"/>
        <end position="241"/>
    </location>
</feature>
<keyword evidence="14" id="KW-1185">Reference proteome</keyword>
<dbReference type="GO" id="GO:0043682">
    <property type="term" value="F:P-type divalent copper transporter activity"/>
    <property type="evidence" value="ECO:0007669"/>
    <property type="project" value="TreeGrafter"/>
</dbReference>
<dbReference type="GO" id="GO:0005886">
    <property type="term" value="C:plasma membrane"/>
    <property type="evidence" value="ECO:0007669"/>
    <property type="project" value="UniProtKB-SubCell"/>
</dbReference>
<evidence type="ECO:0000313" key="13">
    <source>
        <dbReference type="EMBL" id="CAJ46699.1"/>
    </source>
</evidence>
<dbReference type="GO" id="GO:0016887">
    <property type="term" value="F:ATP hydrolysis activity"/>
    <property type="evidence" value="ECO:0007669"/>
    <property type="project" value="InterPro"/>
</dbReference>
<evidence type="ECO:0000256" key="1">
    <source>
        <dbReference type="ARBA" id="ARBA00004127"/>
    </source>
</evidence>
<dbReference type="PROSITE" id="PS00154">
    <property type="entry name" value="ATPASE_E1_E2"/>
    <property type="match status" value="1"/>
</dbReference>
<comment type="subcellular location">
    <subcellularLocation>
        <location evidence="10">Cell membrane</location>
    </subcellularLocation>
    <subcellularLocation>
        <location evidence="1">Endomembrane system</location>
        <topology evidence="1">Multi-pass membrane protein</topology>
    </subcellularLocation>
</comment>
<dbReference type="SFLD" id="SFLDS00003">
    <property type="entry name" value="Haloacid_Dehalogenase"/>
    <property type="match status" value="1"/>
</dbReference>